<evidence type="ECO:0000313" key="5">
    <source>
        <dbReference type="Proteomes" id="UP000527315"/>
    </source>
</evidence>
<evidence type="ECO:0000313" key="6">
    <source>
        <dbReference type="Proteomes" id="UP000590964"/>
    </source>
</evidence>
<dbReference type="PIRSF" id="PIRSF015730">
    <property type="entry name" value="TFAR19"/>
    <property type="match status" value="1"/>
</dbReference>
<gene>
    <name evidence="2" type="ORF">HA222_05170</name>
    <name evidence="3" type="ORF">HA227_00595</name>
    <name evidence="4" type="ORF">J4478_04335</name>
</gene>
<dbReference type="SUPFAM" id="SSF46950">
    <property type="entry name" value="Double-stranded DNA-binding domain"/>
    <property type="match status" value="1"/>
</dbReference>
<comment type="similarity">
    <text evidence="1">Belongs to the PDCD5 family.</text>
</comment>
<evidence type="ECO:0008006" key="7">
    <source>
        <dbReference type="Google" id="ProtNLM"/>
    </source>
</evidence>
<dbReference type="EMBL" id="DUFJ01000014">
    <property type="protein sequence ID" value="HIH32729.1"/>
    <property type="molecule type" value="Genomic_DNA"/>
</dbReference>
<dbReference type="Proteomes" id="UP000590964">
    <property type="component" value="Unassembled WGS sequence"/>
</dbReference>
<reference evidence="5 6" key="1">
    <citation type="journal article" date="2020" name="bioRxiv">
        <title>A rank-normalized archaeal taxonomy based on genome phylogeny resolves widespread incomplete and uneven classifications.</title>
        <authorList>
            <person name="Rinke C."/>
            <person name="Chuvochina M."/>
            <person name="Mussig A.J."/>
            <person name="Chaumeil P.-A."/>
            <person name="Waite D.W."/>
            <person name="Whitman W.B."/>
            <person name="Parks D.H."/>
            <person name="Hugenholtz P."/>
        </authorList>
    </citation>
    <scope>NUCLEOTIDE SEQUENCE [LARGE SCALE GENOMIC DNA]</scope>
</reference>
<dbReference type="EMBL" id="JAGVWB010000029">
    <property type="protein sequence ID" value="MBS3058600.1"/>
    <property type="molecule type" value="Genomic_DNA"/>
</dbReference>
<dbReference type="Pfam" id="PF01984">
    <property type="entry name" value="dsDNA_bind"/>
    <property type="match status" value="1"/>
</dbReference>
<dbReference type="Gene3D" id="1.10.8.140">
    <property type="entry name" value="PDCD5-like"/>
    <property type="match status" value="1"/>
</dbReference>
<proteinExistence type="inferred from homology"/>
<dbReference type="InterPro" id="IPR036883">
    <property type="entry name" value="PDCD5-like_sf"/>
</dbReference>
<organism evidence="2 6">
    <name type="scientific">Candidatus Iainarchaeum sp</name>
    <dbReference type="NCBI Taxonomy" id="3101447"/>
    <lineage>
        <taxon>Archaea</taxon>
        <taxon>Candidatus Iainarchaeota</taxon>
        <taxon>Candidatus Iainarchaeia</taxon>
        <taxon>Candidatus Iainarchaeales</taxon>
        <taxon>Candidatus Iainarchaeaceae</taxon>
        <taxon>Candidatus Iainarchaeum</taxon>
    </lineage>
</organism>
<dbReference type="Proteomes" id="UP000680185">
    <property type="component" value="Unassembled WGS sequence"/>
</dbReference>
<sequence>MLEEGTEEIKEDKMGELRQKMLQKQGEEQERLKAEMQLEAFLKSSLSPEAKNRLSNVRLANQELYAKAVQAIAFLAKSQGIRERISEQDLKSILARLSAKREIKIKRK</sequence>
<protein>
    <recommendedName>
        <fullName evidence="7">DNA-binding protein</fullName>
    </recommendedName>
</protein>
<evidence type="ECO:0000256" key="1">
    <source>
        <dbReference type="ARBA" id="ARBA00010490"/>
    </source>
</evidence>
<reference evidence="4" key="3">
    <citation type="submission" date="2021-05" db="EMBL/GenBank/DDBJ databases">
        <title>Protein family content uncovers lineage relationships and bacterial pathway maintenance mechanisms in DPANN archaea.</title>
        <authorList>
            <person name="Castelle C.J."/>
            <person name="Meheust R."/>
            <person name="Jaffe A.L."/>
            <person name="Seitz K."/>
            <person name="Gong X."/>
            <person name="Baker B.J."/>
            <person name="Banfield J.F."/>
        </authorList>
    </citation>
    <scope>NUCLEOTIDE SEQUENCE</scope>
    <source>
        <strain evidence="4">RIFCSPLOWO2_01_FULL_43_13</strain>
    </source>
</reference>
<evidence type="ECO:0000313" key="2">
    <source>
        <dbReference type="EMBL" id="HIH22017.1"/>
    </source>
</evidence>
<dbReference type="EMBL" id="DUFW01000090">
    <property type="protein sequence ID" value="HIH22017.1"/>
    <property type="molecule type" value="Genomic_DNA"/>
</dbReference>
<dbReference type="InterPro" id="IPR002836">
    <property type="entry name" value="PDCD5-like"/>
</dbReference>
<name>A0A7J4K1J4_9ARCH</name>
<evidence type="ECO:0000313" key="4">
    <source>
        <dbReference type="EMBL" id="MBS3058600.1"/>
    </source>
</evidence>
<dbReference type="AlphaFoldDB" id="A0A7J4K1J4"/>
<dbReference type="Proteomes" id="UP000527315">
    <property type="component" value="Unassembled WGS sequence"/>
</dbReference>
<comment type="caution">
    <text evidence="2">The sequence shown here is derived from an EMBL/GenBank/DDBJ whole genome shotgun (WGS) entry which is preliminary data.</text>
</comment>
<reference evidence="4" key="2">
    <citation type="submission" date="2021-03" db="EMBL/GenBank/DDBJ databases">
        <authorList>
            <person name="Jaffe A."/>
        </authorList>
    </citation>
    <scope>NUCLEOTIDE SEQUENCE</scope>
    <source>
        <strain evidence="4">RIFCSPLOWO2_01_FULL_43_13</strain>
    </source>
</reference>
<accession>A0A7J4K1J4</accession>
<evidence type="ECO:0000313" key="3">
    <source>
        <dbReference type="EMBL" id="HIH32729.1"/>
    </source>
</evidence>
<dbReference type="GO" id="GO:0003677">
    <property type="term" value="F:DNA binding"/>
    <property type="evidence" value="ECO:0007669"/>
    <property type="project" value="InterPro"/>
</dbReference>